<dbReference type="Proteomes" id="UP000663852">
    <property type="component" value="Unassembled WGS sequence"/>
</dbReference>
<reference evidence="1" key="1">
    <citation type="submission" date="2021-02" db="EMBL/GenBank/DDBJ databases">
        <authorList>
            <person name="Nowell W R."/>
        </authorList>
    </citation>
    <scope>NUCLEOTIDE SEQUENCE</scope>
</reference>
<dbReference type="OrthoDB" id="3246549at2759"/>
<evidence type="ECO:0000313" key="1">
    <source>
        <dbReference type="EMBL" id="CAF1148180.1"/>
    </source>
</evidence>
<evidence type="ECO:0000313" key="3">
    <source>
        <dbReference type="Proteomes" id="UP000663828"/>
    </source>
</evidence>
<dbReference type="AlphaFoldDB" id="A0A814SJB3"/>
<protein>
    <submittedName>
        <fullName evidence="1">Uncharacterized protein</fullName>
    </submittedName>
</protein>
<comment type="caution">
    <text evidence="1">The sequence shown here is derived from an EMBL/GenBank/DDBJ whole genome shotgun (WGS) entry which is preliminary data.</text>
</comment>
<dbReference type="EMBL" id="CAJNOJ010000118">
    <property type="protein sequence ID" value="CAF1148180.1"/>
    <property type="molecule type" value="Genomic_DNA"/>
</dbReference>
<dbReference type="InterPro" id="IPR036770">
    <property type="entry name" value="Ankyrin_rpt-contain_sf"/>
</dbReference>
<name>A0A814SJB3_ADIRI</name>
<dbReference type="SUPFAM" id="SSF48403">
    <property type="entry name" value="Ankyrin repeat"/>
    <property type="match status" value="1"/>
</dbReference>
<evidence type="ECO:0000313" key="2">
    <source>
        <dbReference type="EMBL" id="CAF1672625.1"/>
    </source>
</evidence>
<keyword evidence="3" id="KW-1185">Reference proteome</keyword>
<organism evidence="1 4">
    <name type="scientific">Adineta ricciae</name>
    <name type="common">Rotifer</name>
    <dbReference type="NCBI Taxonomy" id="249248"/>
    <lineage>
        <taxon>Eukaryota</taxon>
        <taxon>Metazoa</taxon>
        <taxon>Spiralia</taxon>
        <taxon>Gnathifera</taxon>
        <taxon>Rotifera</taxon>
        <taxon>Eurotatoria</taxon>
        <taxon>Bdelloidea</taxon>
        <taxon>Adinetida</taxon>
        <taxon>Adinetidae</taxon>
        <taxon>Adineta</taxon>
    </lineage>
</organism>
<evidence type="ECO:0000313" key="4">
    <source>
        <dbReference type="Proteomes" id="UP000663852"/>
    </source>
</evidence>
<sequence length="267" mass="30737">MDLSHRSFQLRLHAFQLIPQVQNDNCDIARLLGSLCYGICGQLFRVWEEDAFVSIDSLVIIANWTFKLNAFLGYTEIKLLEIIICLIQSKKLTKNEQCALINSIRRIGTEGKQHFLTYFIQRVALNTSVQQSGQFSFTTFSAIRLLIQCGADVNALSNHWRRINRPLHIIAKCSNILEAKPVIELLLACGAHPDAVDHRGVQPKDEAEVRDVKELLSTSRHLSLKCRCAQLIVSQEINYKHYFYPKLVEFIELHRKSDSPWTRDDLW</sequence>
<dbReference type="EMBL" id="CAJNOR010013318">
    <property type="protein sequence ID" value="CAF1672625.1"/>
    <property type="molecule type" value="Genomic_DNA"/>
</dbReference>
<accession>A0A814SJB3</accession>
<dbReference type="Proteomes" id="UP000663828">
    <property type="component" value="Unassembled WGS sequence"/>
</dbReference>
<gene>
    <name evidence="1" type="ORF">EDS130_LOCUS22459</name>
    <name evidence="2" type="ORF">XAT740_LOCUS58981</name>
</gene>
<dbReference type="Gene3D" id="1.25.40.20">
    <property type="entry name" value="Ankyrin repeat-containing domain"/>
    <property type="match status" value="1"/>
</dbReference>
<proteinExistence type="predicted"/>